<evidence type="ECO:0000313" key="11">
    <source>
        <dbReference type="Proteomes" id="UP000242188"/>
    </source>
</evidence>
<organism evidence="10 11">
    <name type="scientific">Mizuhopecten yessoensis</name>
    <name type="common">Japanese scallop</name>
    <name type="synonym">Patinopecten yessoensis</name>
    <dbReference type="NCBI Taxonomy" id="6573"/>
    <lineage>
        <taxon>Eukaryota</taxon>
        <taxon>Metazoa</taxon>
        <taxon>Spiralia</taxon>
        <taxon>Lophotrochozoa</taxon>
        <taxon>Mollusca</taxon>
        <taxon>Bivalvia</taxon>
        <taxon>Autobranchia</taxon>
        <taxon>Pteriomorphia</taxon>
        <taxon>Pectinida</taxon>
        <taxon>Pectinoidea</taxon>
        <taxon>Pectinidae</taxon>
        <taxon>Mizuhopecten</taxon>
    </lineage>
</organism>
<dbReference type="GO" id="GO:0016051">
    <property type="term" value="P:carbohydrate biosynthetic process"/>
    <property type="evidence" value="ECO:0007669"/>
    <property type="project" value="InterPro"/>
</dbReference>
<dbReference type="Proteomes" id="UP000242188">
    <property type="component" value="Unassembled WGS sequence"/>
</dbReference>
<dbReference type="AlphaFoldDB" id="A0A210R076"/>
<evidence type="ECO:0000256" key="7">
    <source>
        <dbReference type="ARBA" id="ARBA00023136"/>
    </source>
</evidence>
<dbReference type="InterPro" id="IPR018011">
    <property type="entry name" value="Carb_sulfotrans_8-10"/>
</dbReference>
<dbReference type="GO" id="GO:0000139">
    <property type="term" value="C:Golgi membrane"/>
    <property type="evidence" value="ECO:0007669"/>
    <property type="project" value="UniProtKB-SubCell"/>
</dbReference>
<evidence type="ECO:0000256" key="5">
    <source>
        <dbReference type="ARBA" id="ARBA00022989"/>
    </source>
</evidence>
<sequence>MVHPRRICRYVLCISCVIGLSVILRNAHMYLYESCRHEDYTTNLPNDVVRPEVRQSSALEPNYDQTVRSPDSHMQLNKLYAKRRKTMLDACAGRDFDPAFRGNSSQNSIKDHFIVDRKHRIIYCAMEKVGSTFWRRLWQILAGLRSAHNPYDIPAGNALGGGQETFKNVFFDEIHTMISTYRSFIFTRHPFSRLFSGYVDKLFSPNPVFWKSLGTYIVSNFREGKKTGDNICGYDVTFREFVKYIIHSKLHNEHRDGHFLPMHDHCRPCQVTYDIIGRMETIVDDTVYIVKSLGFDVIANTLNKTMRASSVSDTIKDQVDILFRYKNKVCISFYIAQKLMWRKFQIRGVISKHSKFPFTREQAGNITEPEYVVAVTNAVSDIRDQAHAEQYRQEAYAEAFSSVDREDMTKLAQILQVDCEIFGYDCSLTSLYHKLEKSQNPISFNCEWISIPIQIPKLTEKTCLKWFPDTWSLIQLLTYGKQGLLEAKVCSYTQML</sequence>
<comment type="caution">
    <text evidence="10">The sequence shown here is derived from an EMBL/GenBank/DDBJ whole genome shotgun (WGS) entry which is preliminary data.</text>
</comment>
<feature type="transmembrane region" description="Helical" evidence="9">
    <location>
        <begin position="7"/>
        <end position="24"/>
    </location>
</feature>
<evidence type="ECO:0000256" key="3">
    <source>
        <dbReference type="ARBA" id="ARBA00022679"/>
    </source>
</evidence>
<keyword evidence="3 9" id="KW-0808">Transferase</keyword>
<evidence type="ECO:0000256" key="2">
    <source>
        <dbReference type="ARBA" id="ARBA00006339"/>
    </source>
</evidence>
<comment type="subcellular location">
    <subcellularLocation>
        <location evidence="1 9">Golgi apparatus membrane</location>
        <topology evidence="1 9">Single-pass type II membrane protein</topology>
    </subcellularLocation>
</comment>
<keyword evidence="8 9" id="KW-0325">Glycoprotein</keyword>
<evidence type="ECO:0000256" key="6">
    <source>
        <dbReference type="ARBA" id="ARBA00023034"/>
    </source>
</evidence>
<dbReference type="InterPro" id="IPR005331">
    <property type="entry name" value="Sulfotransferase"/>
</dbReference>
<dbReference type="EC" id="2.8.2.-" evidence="9"/>
<gene>
    <name evidence="10" type="ORF">KP79_PYT07858</name>
</gene>
<keyword evidence="7 9" id="KW-0472">Membrane</keyword>
<evidence type="ECO:0000256" key="1">
    <source>
        <dbReference type="ARBA" id="ARBA00004323"/>
    </source>
</evidence>
<dbReference type="GO" id="GO:0008146">
    <property type="term" value="F:sulfotransferase activity"/>
    <property type="evidence" value="ECO:0007669"/>
    <property type="project" value="InterPro"/>
</dbReference>
<evidence type="ECO:0000313" key="10">
    <source>
        <dbReference type="EMBL" id="OWF54311.1"/>
    </source>
</evidence>
<keyword evidence="11" id="KW-1185">Reference proteome</keyword>
<dbReference type="Pfam" id="PF03567">
    <property type="entry name" value="Sulfotransfer_2"/>
    <property type="match status" value="1"/>
</dbReference>
<keyword evidence="5 9" id="KW-1133">Transmembrane helix</keyword>
<comment type="similarity">
    <text evidence="2 9">Belongs to the sulfotransferase 2 family.</text>
</comment>
<dbReference type="OrthoDB" id="2019940at2759"/>
<keyword evidence="9" id="KW-0735">Signal-anchor</keyword>
<evidence type="ECO:0000256" key="8">
    <source>
        <dbReference type="ARBA" id="ARBA00023180"/>
    </source>
</evidence>
<evidence type="ECO:0000256" key="9">
    <source>
        <dbReference type="RuleBase" id="RU364020"/>
    </source>
</evidence>
<dbReference type="PANTHER" id="PTHR12137">
    <property type="entry name" value="CARBOHYDRATE SULFOTRANSFERASE"/>
    <property type="match status" value="1"/>
</dbReference>
<evidence type="ECO:0000256" key="4">
    <source>
        <dbReference type="ARBA" id="ARBA00022692"/>
    </source>
</evidence>
<keyword evidence="6 9" id="KW-0333">Golgi apparatus</keyword>
<accession>A0A210R076</accession>
<dbReference type="PANTHER" id="PTHR12137:SF54">
    <property type="entry name" value="CARBOHYDRATE SULFOTRANSFERASE"/>
    <property type="match status" value="1"/>
</dbReference>
<protein>
    <recommendedName>
        <fullName evidence="9">Carbohydrate sulfotransferase</fullName>
        <ecNumber evidence="9">2.8.2.-</ecNumber>
    </recommendedName>
</protein>
<keyword evidence="9" id="KW-0119">Carbohydrate metabolism</keyword>
<proteinExistence type="inferred from homology"/>
<dbReference type="EMBL" id="NEDP02001104">
    <property type="protein sequence ID" value="OWF54311.1"/>
    <property type="molecule type" value="Genomic_DNA"/>
</dbReference>
<keyword evidence="4 9" id="KW-0812">Transmembrane</keyword>
<reference evidence="10 11" key="1">
    <citation type="journal article" date="2017" name="Nat. Ecol. Evol.">
        <title>Scallop genome provides insights into evolution of bilaterian karyotype and development.</title>
        <authorList>
            <person name="Wang S."/>
            <person name="Zhang J."/>
            <person name="Jiao W."/>
            <person name="Li J."/>
            <person name="Xun X."/>
            <person name="Sun Y."/>
            <person name="Guo X."/>
            <person name="Huan P."/>
            <person name="Dong B."/>
            <person name="Zhang L."/>
            <person name="Hu X."/>
            <person name="Sun X."/>
            <person name="Wang J."/>
            <person name="Zhao C."/>
            <person name="Wang Y."/>
            <person name="Wang D."/>
            <person name="Huang X."/>
            <person name="Wang R."/>
            <person name="Lv J."/>
            <person name="Li Y."/>
            <person name="Zhang Z."/>
            <person name="Liu B."/>
            <person name="Lu W."/>
            <person name="Hui Y."/>
            <person name="Liang J."/>
            <person name="Zhou Z."/>
            <person name="Hou R."/>
            <person name="Li X."/>
            <person name="Liu Y."/>
            <person name="Li H."/>
            <person name="Ning X."/>
            <person name="Lin Y."/>
            <person name="Zhao L."/>
            <person name="Xing Q."/>
            <person name="Dou J."/>
            <person name="Li Y."/>
            <person name="Mao J."/>
            <person name="Guo H."/>
            <person name="Dou H."/>
            <person name="Li T."/>
            <person name="Mu C."/>
            <person name="Jiang W."/>
            <person name="Fu Q."/>
            <person name="Fu X."/>
            <person name="Miao Y."/>
            <person name="Liu J."/>
            <person name="Yu Q."/>
            <person name="Li R."/>
            <person name="Liao H."/>
            <person name="Li X."/>
            <person name="Kong Y."/>
            <person name="Jiang Z."/>
            <person name="Chourrout D."/>
            <person name="Li R."/>
            <person name="Bao Z."/>
        </authorList>
    </citation>
    <scope>NUCLEOTIDE SEQUENCE [LARGE SCALE GENOMIC DNA]</scope>
    <source>
        <strain evidence="10 11">PY_sf001</strain>
    </source>
</reference>
<name>A0A210R076_MIZYE</name>